<dbReference type="EMBL" id="MU005774">
    <property type="protein sequence ID" value="KAF2707213.1"/>
    <property type="molecule type" value="Genomic_DNA"/>
</dbReference>
<feature type="chain" id="PRO_5026042063" description="DUF1996 domain-containing protein" evidence="1">
    <location>
        <begin position="18"/>
        <end position="342"/>
    </location>
</feature>
<evidence type="ECO:0000313" key="4">
    <source>
        <dbReference type="Proteomes" id="UP000799428"/>
    </source>
</evidence>
<name>A0A6G1K3N0_9PLEO</name>
<sequence length="342" mass="37942">MHWVTSFLLAFATSSDALIRFQCSQLVRERLDPLVSPGLAPSPHVHQIVGGNSFNVTMDPEKDMPGESTCTTCQFSQDFSNYWTAILYFRARNGTYKRVPQIANSGFAGATGGGMTVYYMQDPLYDTAQKSKVTAFKPGFRMFVGDLAARTKAQATRFRQLTYTCLETMGTRDHETVAFPAHPCNTGIMTSLRFPTCWDGINLDSPDHMAHMSYPESGTFESAGPCPASHPVRTSQVMFEVIWDTAQFAHEEWPEDGSQPFVWSFGDATGYANHGDYVFGWKDDSLQKILDQPCYVNCNGTDLGKTQSIADMNKCAGLPEVVHEDIDGWLTELPGGHQASYQ</sequence>
<proteinExistence type="predicted"/>
<evidence type="ECO:0000256" key="1">
    <source>
        <dbReference type="SAM" id="SignalP"/>
    </source>
</evidence>
<dbReference type="InterPro" id="IPR018535">
    <property type="entry name" value="DUF1996"/>
</dbReference>
<evidence type="ECO:0000313" key="3">
    <source>
        <dbReference type="EMBL" id="KAF2707213.1"/>
    </source>
</evidence>
<protein>
    <recommendedName>
        <fullName evidence="2">DUF1996 domain-containing protein</fullName>
    </recommendedName>
</protein>
<evidence type="ECO:0000259" key="2">
    <source>
        <dbReference type="Pfam" id="PF09362"/>
    </source>
</evidence>
<keyword evidence="4" id="KW-1185">Reference proteome</keyword>
<dbReference type="PANTHER" id="PTHR43662">
    <property type="match status" value="1"/>
</dbReference>
<feature type="domain" description="DUF1996" evidence="2">
    <location>
        <begin position="32"/>
        <end position="281"/>
    </location>
</feature>
<reference evidence="3" key="1">
    <citation type="journal article" date="2020" name="Stud. Mycol.">
        <title>101 Dothideomycetes genomes: a test case for predicting lifestyles and emergence of pathogens.</title>
        <authorList>
            <person name="Haridas S."/>
            <person name="Albert R."/>
            <person name="Binder M."/>
            <person name="Bloem J."/>
            <person name="Labutti K."/>
            <person name="Salamov A."/>
            <person name="Andreopoulos B."/>
            <person name="Baker S."/>
            <person name="Barry K."/>
            <person name="Bills G."/>
            <person name="Bluhm B."/>
            <person name="Cannon C."/>
            <person name="Castanera R."/>
            <person name="Culley D."/>
            <person name="Daum C."/>
            <person name="Ezra D."/>
            <person name="Gonzalez J."/>
            <person name="Henrissat B."/>
            <person name="Kuo A."/>
            <person name="Liang C."/>
            <person name="Lipzen A."/>
            <person name="Lutzoni F."/>
            <person name="Magnuson J."/>
            <person name="Mondo S."/>
            <person name="Nolan M."/>
            <person name="Ohm R."/>
            <person name="Pangilinan J."/>
            <person name="Park H.-J."/>
            <person name="Ramirez L."/>
            <person name="Alfaro M."/>
            <person name="Sun H."/>
            <person name="Tritt A."/>
            <person name="Yoshinaga Y."/>
            <person name="Zwiers L.-H."/>
            <person name="Turgeon B."/>
            <person name="Goodwin S."/>
            <person name="Spatafora J."/>
            <person name="Crous P."/>
            <person name="Grigoriev I."/>
        </authorList>
    </citation>
    <scope>NUCLEOTIDE SEQUENCE</scope>
    <source>
        <strain evidence="3">CBS 279.74</strain>
    </source>
</reference>
<dbReference type="Proteomes" id="UP000799428">
    <property type="component" value="Unassembled WGS sequence"/>
</dbReference>
<accession>A0A6G1K3N0</accession>
<gene>
    <name evidence="3" type="ORF">K504DRAFT_512201</name>
</gene>
<dbReference type="AlphaFoldDB" id="A0A6G1K3N0"/>
<dbReference type="PANTHER" id="PTHR43662:SF13">
    <property type="entry name" value="DUF1996 DOMAIN-CONTAINING PROTEIN"/>
    <property type="match status" value="1"/>
</dbReference>
<dbReference type="Pfam" id="PF09362">
    <property type="entry name" value="DUF1996"/>
    <property type="match status" value="1"/>
</dbReference>
<keyword evidence="1" id="KW-0732">Signal</keyword>
<dbReference type="OrthoDB" id="74764at2759"/>
<feature type="signal peptide" evidence="1">
    <location>
        <begin position="1"/>
        <end position="17"/>
    </location>
</feature>
<organism evidence="3 4">
    <name type="scientific">Pleomassaria siparia CBS 279.74</name>
    <dbReference type="NCBI Taxonomy" id="1314801"/>
    <lineage>
        <taxon>Eukaryota</taxon>
        <taxon>Fungi</taxon>
        <taxon>Dikarya</taxon>
        <taxon>Ascomycota</taxon>
        <taxon>Pezizomycotina</taxon>
        <taxon>Dothideomycetes</taxon>
        <taxon>Pleosporomycetidae</taxon>
        <taxon>Pleosporales</taxon>
        <taxon>Pleomassariaceae</taxon>
        <taxon>Pleomassaria</taxon>
    </lineage>
</organism>